<gene>
    <name evidence="1" type="ORF">H9863_01715</name>
</gene>
<reference evidence="1" key="2">
    <citation type="submission" date="2021-04" db="EMBL/GenBank/DDBJ databases">
        <authorList>
            <person name="Gilroy R."/>
        </authorList>
    </citation>
    <scope>NUCLEOTIDE SEQUENCE</scope>
    <source>
        <strain evidence="1">23274</strain>
    </source>
</reference>
<dbReference type="Proteomes" id="UP000824202">
    <property type="component" value="Unassembled WGS sequence"/>
</dbReference>
<name>A0A9D1UYJ0_9BACT</name>
<dbReference type="AlphaFoldDB" id="A0A9D1UYJ0"/>
<accession>A0A9D1UYJ0</accession>
<reference evidence="1" key="1">
    <citation type="journal article" date="2021" name="PeerJ">
        <title>Extensive microbial diversity within the chicken gut microbiome revealed by metagenomics and culture.</title>
        <authorList>
            <person name="Gilroy R."/>
            <person name="Ravi A."/>
            <person name="Getino M."/>
            <person name="Pursley I."/>
            <person name="Horton D.L."/>
            <person name="Alikhan N.F."/>
            <person name="Baker D."/>
            <person name="Gharbi K."/>
            <person name="Hall N."/>
            <person name="Watson M."/>
            <person name="Adriaenssens E.M."/>
            <person name="Foster-Nyarko E."/>
            <person name="Jarju S."/>
            <person name="Secka A."/>
            <person name="Antonio M."/>
            <person name="Oren A."/>
            <person name="Chaudhuri R.R."/>
            <person name="La Ragione R."/>
            <person name="Hildebrand F."/>
            <person name="Pallen M.J."/>
        </authorList>
    </citation>
    <scope>NUCLEOTIDE SEQUENCE</scope>
    <source>
        <strain evidence="1">23274</strain>
    </source>
</reference>
<evidence type="ECO:0000313" key="1">
    <source>
        <dbReference type="EMBL" id="HIX02818.1"/>
    </source>
</evidence>
<comment type="caution">
    <text evidence="1">The sequence shown here is derived from an EMBL/GenBank/DDBJ whole genome shotgun (WGS) entry which is preliminary data.</text>
</comment>
<proteinExistence type="predicted"/>
<protein>
    <submittedName>
        <fullName evidence="1">Uncharacterized protein</fullName>
    </submittedName>
</protein>
<dbReference type="EMBL" id="DXFT01000032">
    <property type="protein sequence ID" value="HIX02818.1"/>
    <property type="molecule type" value="Genomic_DNA"/>
</dbReference>
<evidence type="ECO:0000313" key="2">
    <source>
        <dbReference type="Proteomes" id="UP000824202"/>
    </source>
</evidence>
<sequence>MNGRESSRLNDLFFLCSLIEYIGRKTKNERKVVVNALGREGLKHYYDLAEVYHSENMDKVVCEIVEKYGISEGNYDNVSVATEYMPTHWDIGKVMQRLIYKVAKQSKKGIVDTLIKVYNSWIIPKIDDYSSSMYYENTSYQYASYRAGRAL</sequence>
<organism evidence="1 2">
    <name type="scientific">Candidatus Odoribacter faecigallinarum</name>
    <dbReference type="NCBI Taxonomy" id="2838706"/>
    <lineage>
        <taxon>Bacteria</taxon>
        <taxon>Pseudomonadati</taxon>
        <taxon>Bacteroidota</taxon>
        <taxon>Bacteroidia</taxon>
        <taxon>Bacteroidales</taxon>
        <taxon>Odoribacteraceae</taxon>
        <taxon>Odoribacter</taxon>
    </lineage>
</organism>